<gene>
    <name evidence="2" type="ORF">BaRGS_00007481</name>
</gene>
<evidence type="ECO:0000313" key="3">
    <source>
        <dbReference type="Proteomes" id="UP001519460"/>
    </source>
</evidence>
<accession>A0ABD0LPF2</accession>
<dbReference type="Proteomes" id="UP001519460">
    <property type="component" value="Unassembled WGS sequence"/>
</dbReference>
<name>A0ABD0LPF2_9CAEN</name>
<sequence>MTFGDSHNDVAMINSRTGPVSCDRHRISNIGGDERRRPTATVEGQRITVEVLVPIIDPRLKPEAKD</sequence>
<proteinExistence type="predicted"/>
<reference evidence="2 3" key="1">
    <citation type="journal article" date="2023" name="Sci. Data">
        <title>Genome assembly of the Korean intertidal mud-creeper Batillaria attramentaria.</title>
        <authorList>
            <person name="Patra A.K."/>
            <person name="Ho P.T."/>
            <person name="Jun S."/>
            <person name="Lee S.J."/>
            <person name="Kim Y."/>
            <person name="Won Y.J."/>
        </authorList>
    </citation>
    <scope>NUCLEOTIDE SEQUENCE [LARGE SCALE GENOMIC DNA]</scope>
    <source>
        <strain evidence="2">Wonlab-2016</strain>
    </source>
</reference>
<evidence type="ECO:0000313" key="2">
    <source>
        <dbReference type="EMBL" id="KAK7501356.1"/>
    </source>
</evidence>
<evidence type="ECO:0000256" key="1">
    <source>
        <dbReference type="SAM" id="MobiDB-lite"/>
    </source>
</evidence>
<organism evidence="2 3">
    <name type="scientific">Batillaria attramentaria</name>
    <dbReference type="NCBI Taxonomy" id="370345"/>
    <lineage>
        <taxon>Eukaryota</taxon>
        <taxon>Metazoa</taxon>
        <taxon>Spiralia</taxon>
        <taxon>Lophotrochozoa</taxon>
        <taxon>Mollusca</taxon>
        <taxon>Gastropoda</taxon>
        <taxon>Caenogastropoda</taxon>
        <taxon>Sorbeoconcha</taxon>
        <taxon>Cerithioidea</taxon>
        <taxon>Batillariidae</taxon>
        <taxon>Batillaria</taxon>
    </lineage>
</organism>
<keyword evidence="3" id="KW-1185">Reference proteome</keyword>
<dbReference type="AlphaFoldDB" id="A0ABD0LPF2"/>
<feature type="region of interest" description="Disordered" evidence="1">
    <location>
        <begin position="1"/>
        <end position="41"/>
    </location>
</feature>
<comment type="caution">
    <text evidence="2">The sequence shown here is derived from an EMBL/GenBank/DDBJ whole genome shotgun (WGS) entry which is preliminary data.</text>
</comment>
<protein>
    <submittedName>
        <fullName evidence="2">Uncharacterized protein</fullName>
    </submittedName>
</protein>
<feature type="compositionally biased region" description="Basic and acidic residues" evidence="1">
    <location>
        <begin position="22"/>
        <end position="37"/>
    </location>
</feature>
<dbReference type="EMBL" id="JACVVK020000032">
    <property type="protein sequence ID" value="KAK7501356.1"/>
    <property type="molecule type" value="Genomic_DNA"/>
</dbReference>